<dbReference type="PANTHER" id="PTHR42825">
    <property type="entry name" value="AMINO ACID AMINOTRANSFERASE"/>
    <property type="match status" value="1"/>
</dbReference>
<dbReference type="InterPro" id="IPR036038">
    <property type="entry name" value="Aminotransferase-like"/>
</dbReference>
<evidence type="ECO:0000256" key="10">
    <source>
        <dbReference type="ARBA" id="ARBA00022605"/>
    </source>
</evidence>
<dbReference type="InterPro" id="IPR018300">
    <property type="entry name" value="Aminotrans_IV_CS"/>
</dbReference>
<comment type="pathway">
    <text evidence="4 21">Amino-acid biosynthesis; L-valine biosynthesis; L-valine from pyruvate: step 4/4.</text>
</comment>
<gene>
    <name evidence="22" type="ORF">BTN82_11410</name>
</gene>
<dbReference type="InterPro" id="IPR033939">
    <property type="entry name" value="BCAT_family"/>
</dbReference>
<dbReference type="PANTHER" id="PTHR42825:SF2">
    <property type="entry name" value="BRANCHED-CHAIN-AMINO-ACID AMINOTRANSFERASE 3, CHLOROPLASTIC-RELATED"/>
    <property type="match status" value="1"/>
</dbReference>
<dbReference type="SUPFAM" id="SSF56752">
    <property type="entry name" value="D-aminoacid aminotransferase-like PLP-dependent enzymes"/>
    <property type="match status" value="1"/>
</dbReference>
<dbReference type="EMBL" id="MSCT01000009">
    <property type="protein sequence ID" value="OLF54602.1"/>
    <property type="molecule type" value="Genomic_DNA"/>
</dbReference>
<evidence type="ECO:0000256" key="4">
    <source>
        <dbReference type="ARBA" id="ARBA00004931"/>
    </source>
</evidence>
<comment type="pathway">
    <text evidence="5 21">Amino-acid biosynthesis; L-leucine biosynthesis; L-leucine from 3-methyl-2-oxobutanoate: step 4/4.</text>
</comment>
<evidence type="ECO:0000256" key="13">
    <source>
        <dbReference type="ARBA" id="ARBA00023304"/>
    </source>
</evidence>
<dbReference type="OrthoDB" id="9804984at2"/>
<dbReference type="AlphaFoldDB" id="A0A1Q8ES40"/>
<comment type="catalytic activity">
    <reaction evidence="15 20">
        <text>L-isoleucine + 2-oxoglutarate = (S)-3-methyl-2-oxopentanoate + L-glutamate</text>
        <dbReference type="Rhea" id="RHEA:24801"/>
        <dbReference type="ChEBI" id="CHEBI:16810"/>
        <dbReference type="ChEBI" id="CHEBI:29985"/>
        <dbReference type="ChEBI" id="CHEBI:35146"/>
        <dbReference type="ChEBI" id="CHEBI:58045"/>
        <dbReference type="EC" id="2.6.1.42"/>
    </reaction>
</comment>
<dbReference type="PROSITE" id="PS00770">
    <property type="entry name" value="AA_TRANSFER_CLASS_4"/>
    <property type="match status" value="1"/>
</dbReference>
<accession>A0A1Q8ES40</accession>
<dbReference type="Pfam" id="PF01063">
    <property type="entry name" value="Aminotran_4"/>
    <property type="match status" value="1"/>
</dbReference>
<dbReference type="GO" id="GO:0009098">
    <property type="term" value="P:L-leucine biosynthetic process"/>
    <property type="evidence" value="ECO:0007669"/>
    <property type="project" value="UniProtKB-UniPathway"/>
</dbReference>
<dbReference type="GO" id="GO:0052656">
    <property type="term" value="F:L-isoleucine-2-oxoglutarate transaminase activity"/>
    <property type="evidence" value="ECO:0007669"/>
    <property type="project" value="RHEA"/>
</dbReference>
<comment type="caution">
    <text evidence="22">The sequence shown here is derived from an EMBL/GenBank/DDBJ whole genome shotgun (WGS) entry which is preliminary data.</text>
</comment>
<name>A0A1Q8ES40_9PSED</name>
<dbReference type="PIRSF" id="PIRSF006468">
    <property type="entry name" value="BCAT1"/>
    <property type="match status" value="1"/>
</dbReference>
<protein>
    <recommendedName>
        <fullName evidence="8 20">Branched-chain-amino-acid aminotransferase</fullName>
        <ecNumber evidence="7 20">2.6.1.42</ecNumber>
    </recommendedName>
</protein>
<dbReference type="CDD" id="cd01557">
    <property type="entry name" value="BCAT_beta_family"/>
    <property type="match status" value="1"/>
</dbReference>
<keyword evidence="10 20" id="KW-0028">Amino-acid biosynthesis</keyword>
<evidence type="ECO:0000256" key="19">
    <source>
        <dbReference type="RuleBase" id="RU004516"/>
    </source>
</evidence>
<dbReference type="InterPro" id="IPR001544">
    <property type="entry name" value="Aminotrans_IV"/>
</dbReference>
<evidence type="ECO:0000256" key="14">
    <source>
        <dbReference type="ARBA" id="ARBA00048212"/>
    </source>
</evidence>
<dbReference type="NCBIfam" id="TIGR01123">
    <property type="entry name" value="ilvE_II"/>
    <property type="match status" value="1"/>
</dbReference>
<comment type="similarity">
    <text evidence="6 18">Belongs to the class-IV pyridoxal-phosphate-dependent aminotransferase family.</text>
</comment>
<dbReference type="GO" id="GO:0009097">
    <property type="term" value="P:isoleucine biosynthetic process"/>
    <property type="evidence" value="ECO:0007669"/>
    <property type="project" value="UniProtKB-UniPathway"/>
</dbReference>
<dbReference type="Proteomes" id="UP000185578">
    <property type="component" value="Unassembled WGS sequence"/>
</dbReference>
<evidence type="ECO:0000313" key="22">
    <source>
        <dbReference type="EMBL" id="OLF54602.1"/>
    </source>
</evidence>
<dbReference type="InterPro" id="IPR043132">
    <property type="entry name" value="BCAT-like_C"/>
</dbReference>
<evidence type="ECO:0000256" key="5">
    <source>
        <dbReference type="ARBA" id="ARBA00005072"/>
    </source>
</evidence>
<dbReference type="Gene3D" id="3.30.470.10">
    <property type="match status" value="1"/>
</dbReference>
<dbReference type="GO" id="GO:0052654">
    <property type="term" value="F:L-leucine-2-oxoglutarate transaminase activity"/>
    <property type="evidence" value="ECO:0007669"/>
    <property type="project" value="RHEA"/>
</dbReference>
<comment type="cofactor">
    <cofactor evidence="1 19">
        <name>pyridoxal 5'-phosphate</name>
        <dbReference type="ChEBI" id="CHEBI:597326"/>
    </cofactor>
</comment>
<proteinExistence type="inferred from homology"/>
<dbReference type="GO" id="GO:0052655">
    <property type="term" value="F:L-valine-2-oxoglutarate transaminase activity"/>
    <property type="evidence" value="ECO:0007669"/>
    <property type="project" value="RHEA"/>
</dbReference>
<dbReference type="FunFam" id="3.30.470.10:FF:000004">
    <property type="entry name" value="Branched-chain-amino-acid aminotransferase"/>
    <property type="match status" value="1"/>
</dbReference>
<dbReference type="EC" id="2.6.1.42" evidence="7 20"/>
<evidence type="ECO:0000256" key="1">
    <source>
        <dbReference type="ARBA" id="ARBA00001933"/>
    </source>
</evidence>
<dbReference type="UniPathway" id="UPA00048">
    <property type="reaction ID" value="UER00073"/>
</dbReference>
<feature type="modified residue" description="N6-(pyridoxal phosphate)lysine" evidence="17">
    <location>
        <position position="184"/>
    </location>
</feature>
<evidence type="ECO:0000256" key="21">
    <source>
        <dbReference type="RuleBase" id="RU004519"/>
    </source>
</evidence>
<comment type="function">
    <text evidence="2">Acts on leucine, isoleucine and valine.</text>
</comment>
<evidence type="ECO:0000313" key="23">
    <source>
        <dbReference type="Proteomes" id="UP000185578"/>
    </source>
</evidence>
<organism evidence="22 23">
    <name type="scientific">Pseudomonas chlororaphis</name>
    <dbReference type="NCBI Taxonomy" id="587753"/>
    <lineage>
        <taxon>Bacteria</taxon>
        <taxon>Pseudomonadati</taxon>
        <taxon>Pseudomonadota</taxon>
        <taxon>Gammaproteobacteria</taxon>
        <taxon>Pseudomonadales</taxon>
        <taxon>Pseudomonadaceae</taxon>
        <taxon>Pseudomonas</taxon>
    </lineage>
</organism>
<evidence type="ECO:0000256" key="6">
    <source>
        <dbReference type="ARBA" id="ARBA00009320"/>
    </source>
</evidence>
<dbReference type="InterPro" id="IPR005786">
    <property type="entry name" value="B_amino_transII"/>
</dbReference>
<dbReference type="UniPathway" id="UPA00047">
    <property type="reaction ID" value="UER00058"/>
</dbReference>
<evidence type="ECO:0000256" key="20">
    <source>
        <dbReference type="RuleBase" id="RU004517"/>
    </source>
</evidence>
<dbReference type="GO" id="GO:0009099">
    <property type="term" value="P:L-valine biosynthetic process"/>
    <property type="evidence" value="ECO:0007669"/>
    <property type="project" value="UniProtKB-UniPathway"/>
</dbReference>
<dbReference type="Gene3D" id="3.20.10.10">
    <property type="entry name" value="D-amino Acid Aminotransferase, subunit A, domain 2"/>
    <property type="match status" value="1"/>
</dbReference>
<dbReference type="UniPathway" id="UPA00049">
    <property type="reaction ID" value="UER00062"/>
</dbReference>
<evidence type="ECO:0000256" key="9">
    <source>
        <dbReference type="ARBA" id="ARBA00022576"/>
    </source>
</evidence>
<comment type="pathway">
    <text evidence="3 21">Amino-acid biosynthesis; L-isoleucine biosynthesis; L-isoleucine from 2-oxobutanoate: step 4/4.</text>
</comment>
<evidence type="ECO:0000256" key="11">
    <source>
        <dbReference type="ARBA" id="ARBA00022679"/>
    </source>
</evidence>
<keyword evidence="12 19" id="KW-0663">Pyridoxal phosphate</keyword>
<evidence type="ECO:0000256" key="18">
    <source>
        <dbReference type="RuleBase" id="RU004106"/>
    </source>
</evidence>
<keyword evidence="13 20" id="KW-0100">Branched-chain amino acid biosynthesis</keyword>
<evidence type="ECO:0000256" key="8">
    <source>
        <dbReference type="ARBA" id="ARBA00018179"/>
    </source>
</evidence>
<comment type="catalytic activity">
    <reaction evidence="14 20">
        <text>L-valine + 2-oxoglutarate = 3-methyl-2-oxobutanoate + L-glutamate</text>
        <dbReference type="Rhea" id="RHEA:24813"/>
        <dbReference type="ChEBI" id="CHEBI:11851"/>
        <dbReference type="ChEBI" id="CHEBI:16810"/>
        <dbReference type="ChEBI" id="CHEBI:29985"/>
        <dbReference type="ChEBI" id="CHEBI:57762"/>
        <dbReference type="EC" id="2.6.1.42"/>
    </reaction>
</comment>
<evidence type="ECO:0000256" key="2">
    <source>
        <dbReference type="ARBA" id="ARBA00003109"/>
    </source>
</evidence>
<reference evidence="22 23" key="1">
    <citation type="submission" date="2016-12" db="EMBL/GenBank/DDBJ databases">
        <authorList>
            <person name="Song W.-J."/>
            <person name="Kurnit D.M."/>
        </authorList>
    </citation>
    <scope>NUCLEOTIDE SEQUENCE [LARGE SCALE GENOMIC DNA]</scope>
    <source>
        <strain evidence="22 23">PCL1601</strain>
    </source>
</reference>
<evidence type="ECO:0000256" key="15">
    <source>
        <dbReference type="ARBA" id="ARBA00048798"/>
    </source>
</evidence>
<evidence type="ECO:0000256" key="17">
    <source>
        <dbReference type="PIRSR" id="PIRSR006468-1"/>
    </source>
</evidence>
<sequence>MGNESINWDKLGFDYIKTDKRYLSHWRNGEWDAGTLTDDNVLHISEGSTALHYGQQCFEGLKAYRCKDGSINLFRPDQNAARMQRSCARLLMPQVSTEQFVEACKAVVKANERFIPPYGTGGALYLRPFVIGVGDNIGVRTAPEFIFSIFAIPVGAYFKGGLTPHNFLISTFDRAAPQGTGAAKVGGNYAASLMPGSEAKKKHFADCIYLDPLTHSKIEEVGSANFFGITHDDKFVTPKSPSVLPGITRLSLIELAQTRLGLEVVEGDVLIDKLSDFKEAGACGTAAVITPIGGIEYQDKLHVFYSEKEVGPITQKLYKELTGVQTGDVEAPAGWIVKV</sequence>
<evidence type="ECO:0000256" key="16">
    <source>
        <dbReference type="ARBA" id="ARBA00049229"/>
    </source>
</evidence>
<dbReference type="RefSeq" id="WP_075119223.1">
    <property type="nucleotide sequence ID" value="NZ_MSCT01000009.1"/>
</dbReference>
<evidence type="ECO:0000256" key="3">
    <source>
        <dbReference type="ARBA" id="ARBA00004824"/>
    </source>
</evidence>
<dbReference type="InterPro" id="IPR043131">
    <property type="entry name" value="BCAT-like_N"/>
</dbReference>
<keyword evidence="9 20" id="KW-0032">Aminotransferase</keyword>
<keyword evidence="11 20" id="KW-0808">Transferase</keyword>
<dbReference type="NCBIfam" id="NF009897">
    <property type="entry name" value="PRK13357.1"/>
    <property type="match status" value="1"/>
</dbReference>
<dbReference type="FunFam" id="3.20.10.10:FF:000006">
    <property type="entry name" value="Branched-chain amino acid aminotransferase"/>
    <property type="match status" value="1"/>
</dbReference>
<evidence type="ECO:0000256" key="12">
    <source>
        <dbReference type="ARBA" id="ARBA00022898"/>
    </source>
</evidence>
<evidence type="ECO:0000256" key="7">
    <source>
        <dbReference type="ARBA" id="ARBA00013053"/>
    </source>
</evidence>
<comment type="catalytic activity">
    <reaction evidence="16 20">
        <text>L-leucine + 2-oxoglutarate = 4-methyl-2-oxopentanoate + L-glutamate</text>
        <dbReference type="Rhea" id="RHEA:18321"/>
        <dbReference type="ChEBI" id="CHEBI:16810"/>
        <dbReference type="ChEBI" id="CHEBI:17865"/>
        <dbReference type="ChEBI" id="CHEBI:29985"/>
        <dbReference type="ChEBI" id="CHEBI:57427"/>
        <dbReference type="EC" id="2.6.1.42"/>
    </reaction>
</comment>